<dbReference type="PANTHER" id="PTHR31902">
    <property type="entry name" value="ACTIN PATCHES DISTAL PROTEIN 1"/>
    <property type="match status" value="1"/>
</dbReference>
<evidence type="ECO:0000256" key="1">
    <source>
        <dbReference type="ARBA" id="ARBA00038208"/>
    </source>
</evidence>
<name>A0A0M8N1P3_ESCWE</name>
<accession>A0A0M8N1P3</accession>
<sequence>MPPRIHLLAHLRPGIGNILPSSRHALPVEAFLERGPRHFSRLRAPRPPPFPTVDSCPPASCACAPTPELPPGVEIDRTTALNGVVAGYAEQVLVCTGREDWAARIEDEDRGENLAASLRGLFGRGGAFCDPYHNVSILNSSFPSEEEAAGTSAYLLPSFKFIPDIAYRDPDALRAVAKAHILPRTLHPAHDGMPKSHRDRLVRGEEEEDGGRYAGALRARDVRDVRDVMVLICGHGGRDVRCGVMGPTLRDEFGRALGRLGYAVETGRFGGEDKEKEKAARVARVGLEMREGMREQMEMAVRGMRWRDVGSEMSNPISGLAISLQQASVLPPIIRATITNINPYPVTLATYGSPLDSMALAVGVPFMIPEGASDPLEYPTIKLKRAWPPSGDAVVGIAAGESVSRDIELKHPPLNLESLKGQQVTVGVKGRWMGVLGKAKEDVGAEDWEGDCLFVGEYEFGYVEIKIE</sequence>
<dbReference type="Proteomes" id="UP000053831">
    <property type="component" value="Unassembled WGS sequence"/>
</dbReference>
<evidence type="ECO:0000313" key="3">
    <source>
        <dbReference type="EMBL" id="KOS21297.1"/>
    </source>
</evidence>
<dbReference type="Pfam" id="PF06999">
    <property type="entry name" value="Suc_Fer-like"/>
    <property type="match status" value="1"/>
</dbReference>
<dbReference type="InterPro" id="IPR009737">
    <property type="entry name" value="Aim32/Apd1-like"/>
</dbReference>
<dbReference type="PANTHER" id="PTHR31902:SF7">
    <property type="entry name" value="ALTERED INHERITANCE OF MITOCHONDRIA PROTEIN 32"/>
    <property type="match status" value="1"/>
</dbReference>
<dbReference type="EMBL" id="LGSR01000011">
    <property type="protein sequence ID" value="KOS21297.1"/>
    <property type="molecule type" value="Genomic_DNA"/>
</dbReference>
<proteinExistence type="inferred from homology"/>
<keyword evidence="4" id="KW-1185">Reference proteome</keyword>
<reference evidence="3 4" key="1">
    <citation type="submission" date="2015-07" db="EMBL/GenBank/DDBJ databases">
        <title>The genome of the fungus Escovopsis weberi, a specialized disease agent of ant agriculture.</title>
        <authorList>
            <person name="de Man T.J."/>
            <person name="Stajich J.E."/>
            <person name="Kubicek C.P."/>
            <person name="Chenthamara K."/>
            <person name="Atanasova L."/>
            <person name="Druzhinina I.S."/>
            <person name="Birnbaum S."/>
            <person name="Barribeau S.M."/>
            <person name="Teiling C."/>
            <person name="Suen G."/>
            <person name="Currie C."/>
            <person name="Gerardo N.M."/>
        </authorList>
    </citation>
    <scope>NUCLEOTIDE SEQUENCE [LARGE SCALE GENOMIC DNA]</scope>
</reference>
<dbReference type="OrthoDB" id="10253744at2759"/>
<gene>
    <name evidence="3" type="ORF">ESCO_006725</name>
</gene>
<protein>
    <recommendedName>
        <fullName evidence="2">Altered inheritance of mitochondria protein 32</fullName>
    </recommendedName>
</protein>
<dbReference type="Gene3D" id="2.60.40.2970">
    <property type="match status" value="1"/>
</dbReference>
<comment type="caution">
    <text evidence="3">The sequence shown here is derived from an EMBL/GenBank/DDBJ whole genome shotgun (WGS) entry which is preliminary data.</text>
</comment>
<dbReference type="STRING" id="150374.A0A0M8N1P3"/>
<organism evidence="3 4">
    <name type="scientific">Escovopsis weberi</name>
    <dbReference type="NCBI Taxonomy" id="150374"/>
    <lineage>
        <taxon>Eukaryota</taxon>
        <taxon>Fungi</taxon>
        <taxon>Dikarya</taxon>
        <taxon>Ascomycota</taxon>
        <taxon>Pezizomycotina</taxon>
        <taxon>Sordariomycetes</taxon>
        <taxon>Hypocreomycetidae</taxon>
        <taxon>Hypocreales</taxon>
        <taxon>Hypocreaceae</taxon>
        <taxon>Escovopsis</taxon>
    </lineage>
</organism>
<comment type="similarity">
    <text evidence="1">Belongs to the AIM32 family.</text>
</comment>
<dbReference type="AlphaFoldDB" id="A0A0M8N1P3"/>
<evidence type="ECO:0000313" key="4">
    <source>
        <dbReference type="Proteomes" id="UP000053831"/>
    </source>
</evidence>
<evidence type="ECO:0000256" key="2">
    <source>
        <dbReference type="ARBA" id="ARBA00040895"/>
    </source>
</evidence>